<reference evidence="9" key="5">
    <citation type="journal article" date="2021" name="G3 (Bethesda)">
        <title>Aegilops tauschii genome assembly Aet v5.0 features greater sequence contiguity and improved annotation.</title>
        <authorList>
            <person name="Wang L."/>
            <person name="Zhu T."/>
            <person name="Rodriguez J.C."/>
            <person name="Deal K.R."/>
            <person name="Dubcovsky J."/>
            <person name="McGuire P.E."/>
            <person name="Lux T."/>
            <person name="Spannagl M."/>
            <person name="Mayer K.F.X."/>
            <person name="Baldrich P."/>
            <person name="Meyers B.C."/>
            <person name="Huo N."/>
            <person name="Gu Y.Q."/>
            <person name="Zhou H."/>
            <person name="Devos K.M."/>
            <person name="Bennetzen J.L."/>
            <person name="Unver T."/>
            <person name="Budak H."/>
            <person name="Gulick P.J."/>
            <person name="Galiba G."/>
            <person name="Kalapos B."/>
            <person name="Nelson D.R."/>
            <person name="Li P."/>
            <person name="You F.M."/>
            <person name="Luo M.C."/>
            <person name="Dvorak J."/>
        </authorList>
    </citation>
    <scope>NUCLEOTIDE SEQUENCE [LARGE SCALE GENOMIC DNA]</scope>
    <source>
        <strain evidence="9">cv. AL8/78</strain>
    </source>
</reference>
<dbReference type="InterPro" id="IPR006968">
    <property type="entry name" value="RUS_fam"/>
</dbReference>
<dbReference type="Pfam" id="PF04884">
    <property type="entry name" value="UVB_sens_prot"/>
    <property type="match status" value="1"/>
</dbReference>
<dbReference type="EnsemblPlants" id="AET4Gv20614400.14">
    <property type="protein sequence ID" value="AET4Gv20614400.14"/>
    <property type="gene ID" value="AET4Gv20614400"/>
</dbReference>
<evidence type="ECO:0000256" key="1">
    <source>
        <dbReference type="ARBA" id="ARBA00004370"/>
    </source>
</evidence>
<name>A0A453IMR6_AEGTS</name>
<keyword evidence="10" id="KW-1185">Reference proteome</keyword>
<dbReference type="PANTHER" id="PTHR12770">
    <property type="entry name" value="RUS1 FAMILY PROTEIN C16ORF58"/>
    <property type="match status" value="1"/>
</dbReference>
<keyword evidence="3 7" id="KW-0812">Transmembrane</keyword>
<organism evidence="9 10">
    <name type="scientific">Aegilops tauschii subsp. strangulata</name>
    <name type="common">Goatgrass</name>
    <dbReference type="NCBI Taxonomy" id="200361"/>
    <lineage>
        <taxon>Eukaryota</taxon>
        <taxon>Viridiplantae</taxon>
        <taxon>Streptophyta</taxon>
        <taxon>Embryophyta</taxon>
        <taxon>Tracheophyta</taxon>
        <taxon>Spermatophyta</taxon>
        <taxon>Magnoliopsida</taxon>
        <taxon>Liliopsida</taxon>
        <taxon>Poales</taxon>
        <taxon>Poaceae</taxon>
        <taxon>BOP clade</taxon>
        <taxon>Pooideae</taxon>
        <taxon>Triticodae</taxon>
        <taxon>Triticeae</taxon>
        <taxon>Triticinae</taxon>
        <taxon>Aegilops</taxon>
    </lineage>
</organism>
<proteinExistence type="inferred from homology"/>
<evidence type="ECO:0000256" key="7">
    <source>
        <dbReference type="SAM" id="Phobius"/>
    </source>
</evidence>
<reference evidence="9" key="4">
    <citation type="submission" date="2019-03" db="UniProtKB">
        <authorList>
            <consortium name="EnsemblPlants"/>
        </authorList>
    </citation>
    <scope>IDENTIFICATION</scope>
</reference>
<accession>A0A453IMR6</accession>
<keyword evidence="4 7" id="KW-1133">Transmembrane helix</keyword>
<reference evidence="10" key="1">
    <citation type="journal article" date="2014" name="Science">
        <title>Ancient hybridizations among the ancestral genomes of bread wheat.</title>
        <authorList>
            <consortium name="International Wheat Genome Sequencing Consortium,"/>
            <person name="Marcussen T."/>
            <person name="Sandve S.R."/>
            <person name="Heier L."/>
            <person name="Spannagl M."/>
            <person name="Pfeifer M."/>
            <person name="Jakobsen K.S."/>
            <person name="Wulff B.B."/>
            <person name="Steuernagel B."/>
            <person name="Mayer K.F."/>
            <person name="Olsen O.A."/>
        </authorList>
    </citation>
    <scope>NUCLEOTIDE SEQUENCE [LARGE SCALE GENOMIC DNA]</scope>
    <source>
        <strain evidence="10">cv. AL8/78</strain>
    </source>
</reference>
<comment type="similarity">
    <text evidence="2">Belongs to the RUS1 family.</text>
</comment>
<feature type="transmembrane region" description="Helical" evidence="7">
    <location>
        <begin position="166"/>
        <end position="184"/>
    </location>
</feature>
<evidence type="ECO:0000256" key="2">
    <source>
        <dbReference type="ARBA" id="ARBA00007558"/>
    </source>
</evidence>
<evidence type="ECO:0000256" key="4">
    <source>
        <dbReference type="ARBA" id="ARBA00022989"/>
    </source>
</evidence>
<dbReference type="Proteomes" id="UP000015105">
    <property type="component" value="Chromosome 4D"/>
</dbReference>
<dbReference type="Gramene" id="AET4Gv20614400.14">
    <property type="protein sequence ID" value="AET4Gv20614400.14"/>
    <property type="gene ID" value="AET4Gv20614400"/>
</dbReference>
<dbReference type="PANTHER" id="PTHR12770:SF31">
    <property type="entry name" value="RUS FAMILY MEMBER 1"/>
    <property type="match status" value="1"/>
</dbReference>
<dbReference type="AlphaFoldDB" id="A0A453IMR6"/>
<evidence type="ECO:0000256" key="5">
    <source>
        <dbReference type="ARBA" id="ARBA00023136"/>
    </source>
</evidence>
<reference evidence="10" key="2">
    <citation type="journal article" date="2017" name="Nat. Plants">
        <title>The Aegilops tauschii genome reveals multiple impacts of transposons.</title>
        <authorList>
            <person name="Zhao G."/>
            <person name="Zou C."/>
            <person name="Li K."/>
            <person name="Wang K."/>
            <person name="Li T."/>
            <person name="Gao L."/>
            <person name="Zhang X."/>
            <person name="Wang H."/>
            <person name="Yang Z."/>
            <person name="Liu X."/>
            <person name="Jiang W."/>
            <person name="Mao L."/>
            <person name="Kong X."/>
            <person name="Jiao Y."/>
            <person name="Jia J."/>
        </authorList>
    </citation>
    <scope>NUCLEOTIDE SEQUENCE [LARGE SCALE GENOMIC DNA]</scope>
    <source>
        <strain evidence="10">cv. AL8/78</strain>
    </source>
</reference>
<evidence type="ECO:0000259" key="8">
    <source>
        <dbReference type="Pfam" id="PF04884"/>
    </source>
</evidence>
<comment type="subcellular location">
    <subcellularLocation>
        <location evidence="1">Membrane</location>
    </subcellularLocation>
</comment>
<dbReference type="GO" id="GO:0016020">
    <property type="term" value="C:membrane"/>
    <property type="evidence" value="ECO:0007669"/>
    <property type="project" value="UniProtKB-SubCell"/>
</dbReference>
<evidence type="ECO:0000256" key="6">
    <source>
        <dbReference type="SAM" id="MobiDB-lite"/>
    </source>
</evidence>
<feature type="domain" description="Protein root UVB sensitive/RUS" evidence="8">
    <location>
        <begin position="119"/>
        <end position="168"/>
    </location>
</feature>
<keyword evidence="5 7" id="KW-0472">Membrane</keyword>
<evidence type="ECO:0000313" key="10">
    <source>
        <dbReference type="Proteomes" id="UP000015105"/>
    </source>
</evidence>
<protein>
    <recommendedName>
        <fullName evidence="8">Protein root UVB sensitive/RUS domain-containing protein</fullName>
    </recommendedName>
</protein>
<feature type="region of interest" description="Disordered" evidence="6">
    <location>
        <begin position="1"/>
        <end position="21"/>
    </location>
</feature>
<sequence length="187" mass="19914">ANSNARSRARARSKSGARSQLHRLGTTRIPALLLACPPDGRLRSSSQGTCRLVAAGGDCARGSMDIESSRSGAHGEPDAAAWVTVEEWGGSSGSALSRTAVLTASASSLASNRFGSRWGRIGSRVLGAFVPEGFPGSVTPDYVPFQMWDTLQGLSTYIRAMLSTQVSLRVMWLFIFALFLRLIVLPV</sequence>
<evidence type="ECO:0000256" key="3">
    <source>
        <dbReference type="ARBA" id="ARBA00022692"/>
    </source>
</evidence>
<dbReference type="InterPro" id="IPR054549">
    <property type="entry name" value="UVB_sens_RUS_dom"/>
</dbReference>
<evidence type="ECO:0000313" key="9">
    <source>
        <dbReference type="EnsemblPlants" id="AET4Gv20614400.14"/>
    </source>
</evidence>
<reference evidence="9" key="3">
    <citation type="journal article" date="2017" name="Nature">
        <title>Genome sequence of the progenitor of the wheat D genome Aegilops tauschii.</title>
        <authorList>
            <person name="Luo M.C."/>
            <person name="Gu Y.Q."/>
            <person name="Puiu D."/>
            <person name="Wang H."/>
            <person name="Twardziok S.O."/>
            <person name="Deal K.R."/>
            <person name="Huo N."/>
            <person name="Zhu T."/>
            <person name="Wang L."/>
            <person name="Wang Y."/>
            <person name="McGuire P.E."/>
            <person name="Liu S."/>
            <person name="Long H."/>
            <person name="Ramasamy R.K."/>
            <person name="Rodriguez J.C."/>
            <person name="Van S.L."/>
            <person name="Yuan L."/>
            <person name="Wang Z."/>
            <person name="Xia Z."/>
            <person name="Xiao L."/>
            <person name="Anderson O.D."/>
            <person name="Ouyang S."/>
            <person name="Liang Y."/>
            <person name="Zimin A.V."/>
            <person name="Pertea G."/>
            <person name="Qi P."/>
            <person name="Bennetzen J.L."/>
            <person name="Dai X."/>
            <person name="Dawson M.W."/>
            <person name="Muller H.G."/>
            <person name="Kugler K."/>
            <person name="Rivarola-Duarte L."/>
            <person name="Spannagl M."/>
            <person name="Mayer K.F.X."/>
            <person name="Lu F.H."/>
            <person name="Bevan M.W."/>
            <person name="Leroy P."/>
            <person name="Li P."/>
            <person name="You F.M."/>
            <person name="Sun Q."/>
            <person name="Liu Z."/>
            <person name="Lyons E."/>
            <person name="Wicker T."/>
            <person name="Salzberg S.L."/>
            <person name="Devos K.M."/>
            <person name="Dvorak J."/>
        </authorList>
    </citation>
    <scope>NUCLEOTIDE SEQUENCE [LARGE SCALE GENOMIC DNA]</scope>
    <source>
        <strain evidence="9">cv. AL8/78</strain>
    </source>
</reference>